<evidence type="ECO:0000313" key="4">
    <source>
        <dbReference type="Proteomes" id="UP000265020"/>
    </source>
</evidence>
<evidence type="ECO:0000313" key="3">
    <source>
        <dbReference type="Ensembl" id="ENSCVAP00000009081.1"/>
    </source>
</evidence>
<name>A0A3Q2CTK9_CYPVA</name>
<feature type="compositionally biased region" description="Basic and acidic residues" evidence="1">
    <location>
        <begin position="270"/>
        <end position="287"/>
    </location>
</feature>
<dbReference type="GeneID" id="107086986"/>
<dbReference type="Ensembl" id="ENSCVAT00000000547.1">
    <property type="protein sequence ID" value="ENSCVAP00000009081.1"/>
    <property type="gene ID" value="ENSCVAG00000010995.1"/>
</dbReference>
<feature type="compositionally biased region" description="Low complexity" evidence="1">
    <location>
        <begin position="186"/>
        <end position="200"/>
    </location>
</feature>
<keyword evidence="2" id="KW-1133">Transmembrane helix</keyword>
<feature type="region of interest" description="Disordered" evidence="1">
    <location>
        <begin position="61"/>
        <end position="394"/>
    </location>
</feature>
<accession>A0A3Q2CTK9</accession>
<dbReference type="STRING" id="28743.ENSCVAP00000009081"/>
<dbReference type="GeneTree" id="ENSGT00410000026585"/>
<reference evidence="3" key="1">
    <citation type="submission" date="2025-08" db="UniProtKB">
        <authorList>
            <consortium name="Ensembl"/>
        </authorList>
    </citation>
    <scope>IDENTIFICATION</scope>
</reference>
<feature type="compositionally biased region" description="Basic and acidic residues" evidence="1">
    <location>
        <begin position="351"/>
        <end position="360"/>
    </location>
</feature>
<proteinExistence type="predicted"/>
<dbReference type="OMA" id="RPYEHSG"/>
<dbReference type="KEGG" id="cvg:107086986"/>
<reference evidence="3" key="2">
    <citation type="submission" date="2025-09" db="UniProtKB">
        <authorList>
            <consortium name="Ensembl"/>
        </authorList>
    </citation>
    <scope>IDENTIFICATION</scope>
</reference>
<sequence>MITNSSIDGTNNIMNVILFCALSNVAISSMIVHYCYSKNVFFSPPFSTQVIRSLSKMVRTNYGPSRIKPRPYDDSHRHNEGSYTPNSKSRRDDQEYSNKVSPSWRESRGRGRGRPAPAGRRTPDMASHREPRFNHWRSHSQDSFQSHSSKMDQHHSQRRQSPLRLSRTPHHRSPPHSPAHIHQSQRGPPFHGHSSGPRSSSPRHFRSHPADRRPGAAPAYRGSFRGPRRQSGFPPPDHRSRDPHPRERGYEQSGHGMKRWNEPASFSHPHNGEHRPSGPHRSLRDVPGRGPCTERWSSEQDSRRQRGPVERQGSRSHSRERAQNAPRPPPYRAPSWKGGPPPPSSSPHYKSLPERNDLGPRKRRISNIGVPSSGPEPYYGKYPRRERPQLMSIPRLFGRPPFSFRGRGYHTRGRPFRATSLMRLRIPPTMRPRPRFGEIATRGHASSILAIRKRRFQMKVDSPPKEEQRKPRPEQSPTREDDSASKSSRDSDTDKEQVESRRSLSKHRSSPIEKRDLVVLSHWPPGPSSSKDGSPPKASSPKSKTDRSSDGESTSHRRLSIESRSSEERKRDYLDKRVFRPVNEMHDGSRPPRLPFRRPGPMQRPRFPGSRSTGPDLSENVRRPLMETIVPRPFPYQRPVFRKSYSIVSKYRNMRVMRQRAPYNRGPIQR</sequence>
<keyword evidence="4" id="KW-1185">Reference proteome</keyword>
<dbReference type="AlphaFoldDB" id="A0A3Q2CTK9"/>
<feature type="compositionally biased region" description="Basic and acidic residues" evidence="1">
    <location>
        <begin position="296"/>
        <end position="322"/>
    </location>
</feature>
<feature type="compositionally biased region" description="Basic and acidic residues" evidence="1">
    <location>
        <begin position="70"/>
        <end position="80"/>
    </location>
</feature>
<organism evidence="3 4">
    <name type="scientific">Cyprinodon variegatus</name>
    <name type="common">Sheepshead minnow</name>
    <dbReference type="NCBI Taxonomy" id="28743"/>
    <lineage>
        <taxon>Eukaryota</taxon>
        <taxon>Metazoa</taxon>
        <taxon>Chordata</taxon>
        <taxon>Craniata</taxon>
        <taxon>Vertebrata</taxon>
        <taxon>Euteleostomi</taxon>
        <taxon>Actinopterygii</taxon>
        <taxon>Neopterygii</taxon>
        <taxon>Teleostei</taxon>
        <taxon>Neoteleostei</taxon>
        <taxon>Acanthomorphata</taxon>
        <taxon>Ovalentaria</taxon>
        <taxon>Atherinomorphae</taxon>
        <taxon>Cyprinodontiformes</taxon>
        <taxon>Cyprinodontidae</taxon>
        <taxon>Cyprinodon</taxon>
    </lineage>
</organism>
<feature type="compositionally biased region" description="Basic and acidic residues" evidence="1">
    <location>
        <begin position="121"/>
        <end position="133"/>
    </location>
</feature>
<feature type="region of interest" description="Disordered" evidence="1">
    <location>
        <begin position="428"/>
        <end position="619"/>
    </location>
</feature>
<feature type="transmembrane region" description="Helical" evidence="2">
    <location>
        <begin position="12"/>
        <end position="34"/>
    </location>
</feature>
<protein>
    <submittedName>
        <fullName evidence="3">Serine/threonine-protein kinase BUR1-like</fullName>
    </submittedName>
</protein>
<dbReference type="OrthoDB" id="8963371at2759"/>
<dbReference type="Proteomes" id="UP000265020">
    <property type="component" value="Unassembled WGS sequence"/>
</dbReference>
<feature type="compositionally biased region" description="Low complexity" evidence="1">
    <location>
        <begin position="528"/>
        <end position="542"/>
    </location>
</feature>
<evidence type="ECO:0000256" key="1">
    <source>
        <dbReference type="SAM" id="MobiDB-lite"/>
    </source>
</evidence>
<evidence type="ECO:0000256" key="2">
    <source>
        <dbReference type="SAM" id="Phobius"/>
    </source>
</evidence>
<dbReference type="RefSeq" id="XP_015233789.1">
    <property type="nucleotide sequence ID" value="XM_015378303.1"/>
</dbReference>
<feature type="compositionally biased region" description="Basic and acidic residues" evidence="1">
    <location>
        <begin position="543"/>
        <end position="590"/>
    </location>
</feature>
<keyword evidence="2" id="KW-0472">Membrane</keyword>
<feature type="compositionally biased region" description="Basic and acidic residues" evidence="1">
    <location>
        <begin position="236"/>
        <end position="250"/>
    </location>
</feature>
<keyword evidence="2" id="KW-0812">Transmembrane</keyword>
<feature type="compositionally biased region" description="Basic and acidic residues" evidence="1">
    <location>
        <begin position="462"/>
        <end position="502"/>
    </location>
</feature>